<dbReference type="InterPro" id="IPR013785">
    <property type="entry name" value="Aldolase_TIM"/>
</dbReference>
<dbReference type="FunFam" id="3.20.20.70:FF:000010">
    <property type="entry name" value="2-isopropylmalate synthase"/>
    <property type="match status" value="1"/>
</dbReference>
<keyword evidence="5 8" id="KW-0808">Transferase</keyword>
<evidence type="ECO:0000256" key="6">
    <source>
        <dbReference type="ARBA" id="ARBA00022946"/>
    </source>
</evidence>
<organism evidence="10">
    <name type="scientific">Fagus sylvatica</name>
    <name type="common">Beechnut</name>
    <dbReference type="NCBI Taxonomy" id="28930"/>
    <lineage>
        <taxon>Eukaryota</taxon>
        <taxon>Viridiplantae</taxon>
        <taxon>Streptophyta</taxon>
        <taxon>Embryophyta</taxon>
        <taxon>Tracheophyta</taxon>
        <taxon>Spermatophyta</taxon>
        <taxon>Magnoliopsida</taxon>
        <taxon>eudicotyledons</taxon>
        <taxon>Gunneridae</taxon>
        <taxon>Pentapetalae</taxon>
        <taxon>rosids</taxon>
        <taxon>fabids</taxon>
        <taxon>Fagales</taxon>
        <taxon>Fagaceae</taxon>
        <taxon>Fagus</taxon>
    </lineage>
</organism>
<comment type="similarity">
    <text evidence="2 8">Belongs to the alpha-IPM synthase/homocitrate synthase family.</text>
</comment>
<dbReference type="GO" id="GO:0010177">
    <property type="term" value="F:methylthioalkylmalate synthase activity"/>
    <property type="evidence" value="ECO:0007669"/>
    <property type="project" value="UniProtKB-EC"/>
</dbReference>
<evidence type="ECO:0000256" key="1">
    <source>
        <dbReference type="ARBA" id="ARBA00004229"/>
    </source>
</evidence>
<dbReference type="PANTHER" id="PTHR10277">
    <property type="entry name" value="HOMOCITRATE SYNTHASE-RELATED"/>
    <property type="match status" value="1"/>
</dbReference>
<dbReference type="GO" id="GO:0009507">
    <property type="term" value="C:chloroplast"/>
    <property type="evidence" value="ECO:0007669"/>
    <property type="project" value="UniProtKB-SubCell"/>
</dbReference>
<keyword evidence="3" id="KW-0150">Chloroplast</keyword>
<dbReference type="InterPro" id="IPR002034">
    <property type="entry name" value="AIPM/Hcit_synth_CS"/>
</dbReference>
<evidence type="ECO:0000256" key="8">
    <source>
        <dbReference type="RuleBase" id="RU003523"/>
    </source>
</evidence>
<evidence type="ECO:0000256" key="4">
    <source>
        <dbReference type="ARBA" id="ARBA00022640"/>
    </source>
</evidence>
<dbReference type="PROSITE" id="PS50991">
    <property type="entry name" value="PYR_CT"/>
    <property type="match status" value="1"/>
</dbReference>
<protein>
    <recommendedName>
        <fullName evidence="7">methylthioalkylmalate synthase</fullName>
        <ecNumber evidence="7">2.3.3.17</ecNumber>
    </recommendedName>
</protein>
<dbReference type="EC" id="2.3.3.17" evidence="7"/>
<dbReference type="Gene3D" id="3.20.20.70">
    <property type="entry name" value="Aldolase class I"/>
    <property type="match status" value="1"/>
</dbReference>
<dbReference type="GO" id="GO:0009098">
    <property type="term" value="P:L-leucine biosynthetic process"/>
    <property type="evidence" value="ECO:0007669"/>
    <property type="project" value="TreeGrafter"/>
</dbReference>
<feature type="domain" description="Pyruvate carboxyltransferase" evidence="9">
    <location>
        <begin position="30"/>
        <end position="274"/>
    </location>
</feature>
<accession>A0A2N9IRI8</accession>
<dbReference type="InterPro" id="IPR050073">
    <property type="entry name" value="2-IPM_HCS-like"/>
</dbReference>
<evidence type="ECO:0000313" key="10">
    <source>
        <dbReference type="EMBL" id="SPD26924.1"/>
    </source>
</evidence>
<dbReference type="GO" id="GO:0003852">
    <property type="term" value="F:2-isopropylmalate synthase activity"/>
    <property type="evidence" value="ECO:0007669"/>
    <property type="project" value="TreeGrafter"/>
</dbReference>
<proteinExistence type="inferred from homology"/>
<dbReference type="EMBL" id="OIVN01006171">
    <property type="protein sequence ID" value="SPD26924.1"/>
    <property type="molecule type" value="Genomic_DNA"/>
</dbReference>
<reference evidence="10" key="1">
    <citation type="submission" date="2018-02" db="EMBL/GenBank/DDBJ databases">
        <authorList>
            <person name="Cohen D.B."/>
            <person name="Kent A.D."/>
        </authorList>
    </citation>
    <scope>NUCLEOTIDE SEQUENCE</scope>
</reference>
<dbReference type="PROSITE" id="PS00816">
    <property type="entry name" value="AIPM_HOMOCIT_SYNTH_2"/>
    <property type="match status" value="1"/>
</dbReference>
<keyword evidence="6" id="KW-0809">Transit peptide</keyword>
<dbReference type="AlphaFoldDB" id="A0A2N9IRI8"/>
<evidence type="ECO:0000256" key="7">
    <source>
        <dbReference type="ARBA" id="ARBA00047173"/>
    </source>
</evidence>
<dbReference type="InterPro" id="IPR000891">
    <property type="entry name" value="PYR_CT"/>
</dbReference>
<evidence type="ECO:0000256" key="5">
    <source>
        <dbReference type="ARBA" id="ARBA00022679"/>
    </source>
</evidence>
<dbReference type="PANTHER" id="PTHR10277:SF60">
    <property type="entry name" value="METHYLTHIOALKYLMALATE SYNTHASE 1, CHLOROPLASTIC-RELATED"/>
    <property type="match status" value="1"/>
</dbReference>
<evidence type="ECO:0000256" key="2">
    <source>
        <dbReference type="ARBA" id="ARBA00006154"/>
    </source>
</evidence>
<gene>
    <name evidence="10" type="ORF">FSB_LOCUS54806</name>
</gene>
<comment type="subcellular location">
    <subcellularLocation>
        <location evidence="1">Plastid</location>
        <location evidence="1">Chloroplast</location>
    </subcellularLocation>
</comment>
<dbReference type="PROSITE" id="PS00815">
    <property type="entry name" value="AIPM_HOMOCIT_SYNTH_1"/>
    <property type="match status" value="1"/>
</dbReference>
<evidence type="ECO:0000259" key="9">
    <source>
        <dbReference type="PROSITE" id="PS50991"/>
    </source>
</evidence>
<dbReference type="Pfam" id="PF00682">
    <property type="entry name" value="HMGL-like"/>
    <property type="match status" value="1"/>
</dbReference>
<name>A0A2N9IRI8_FAGSY</name>
<keyword evidence="4" id="KW-0934">Plastid</keyword>
<sequence>MSPKSRICCSLSHPRRQHYLPNKILDDSYVRVLDTTLRDGDQAPGAAMSRRQKLDVAWQLAKLGVDIMEVGFPASSKEDLETVKLIAKEVGNAVDDSGYVPVISACARCIRSDIDAAWEALKYAKLSRVIVFISTSEIHMKYKLRKTAEEVLKLAKDSISYARSLGFEDIEFGCEDAGRSNKEFLYCIYGEAIKAGATTITFADTVGYNFPSEVGQFITDMKANIVGIEHAVISVHCHNDLGLAIANTISISQMGDVNWVWFRPVWVWVRTGSG</sequence>
<evidence type="ECO:0000256" key="3">
    <source>
        <dbReference type="ARBA" id="ARBA00022528"/>
    </source>
</evidence>
<dbReference type="SUPFAM" id="SSF51569">
    <property type="entry name" value="Aldolase"/>
    <property type="match status" value="1"/>
</dbReference>